<protein>
    <recommendedName>
        <fullName evidence="4">K+ potassium transporter integral membrane domain-containing protein</fullName>
    </recommendedName>
</protein>
<comment type="caution">
    <text evidence="5">The sequence shown here is derived from an EMBL/GenBank/DDBJ whole genome shotgun (WGS) entry which is preliminary data.</text>
</comment>
<sequence length="110" mass="12293">MAGIAEVGVMMVSTTLVTLVMFLIWQTNLFLEFCFRLVFGSVELIYMSSVLSKIAEGGWLPLAFATFFLSVMYTWDYGSVLKYQSEVREEVSLDLMLDLGSNLGTVRVPG</sequence>
<dbReference type="InterPro" id="IPR003855">
    <property type="entry name" value="K+_transporter"/>
</dbReference>
<dbReference type="PANTHER" id="PTHR30540">
    <property type="entry name" value="OSMOTIC STRESS POTASSIUM TRANSPORTER"/>
    <property type="match status" value="1"/>
</dbReference>
<comment type="similarity">
    <text evidence="2">Belongs to the HAK/KUP transporter (TC 2.A.72.3) family.</text>
</comment>
<dbReference type="EMBL" id="JAYMYQ010000001">
    <property type="protein sequence ID" value="KAK7360975.1"/>
    <property type="molecule type" value="Genomic_DNA"/>
</dbReference>
<dbReference type="InterPro" id="IPR053951">
    <property type="entry name" value="K_trans_N"/>
</dbReference>
<evidence type="ECO:0000256" key="3">
    <source>
        <dbReference type="SAM" id="Phobius"/>
    </source>
</evidence>
<dbReference type="PANTHER" id="PTHR30540:SF4">
    <property type="entry name" value="POTASSIUM TRANSPORTER 12-RELATED"/>
    <property type="match status" value="1"/>
</dbReference>
<gene>
    <name evidence="5" type="ORF">VNO77_02996</name>
</gene>
<evidence type="ECO:0000313" key="5">
    <source>
        <dbReference type="EMBL" id="KAK7360975.1"/>
    </source>
</evidence>
<feature type="domain" description="K+ potassium transporter integral membrane" evidence="4">
    <location>
        <begin position="3"/>
        <end position="97"/>
    </location>
</feature>
<keyword evidence="3" id="KW-0812">Transmembrane</keyword>
<dbReference type="AlphaFoldDB" id="A0AAN9MTZ5"/>
<keyword evidence="3" id="KW-1133">Transmembrane helix</keyword>
<reference evidence="5 6" key="1">
    <citation type="submission" date="2024-01" db="EMBL/GenBank/DDBJ databases">
        <title>The genomes of 5 underutilized Papilionoideae crops provide insights into root nodulation and disease resistanc.</title>
        <authorList>
            <person name="Jiang F."/>
        </authorList>
    </citation>
    <scope>NUCLEOTIDE SEQUENCE [LARGE SCALE GENOMIC DNA]</scope>
    <source>
        <strain evidence="5">LVBAO_FW01</strain>
        <tissue evidence="5">Leaves</tissue>
    </source>
</reference>
<dbReference type="GO" id="GO:0005886">
    <property type="term" value="C:plasma membrane"/>
    <property type="evidence" value="ECO:0007669"/>
    <property type="project" value="UniProtKB-SubCell"/>
</dbReference>
<evidence type="ECO:0000256" key="1">
    <source>
        <dbReference type="ARBA" id="ARBA00004651"/>
    </source>
</evidence>
<evidence type="ECO:0000259" key="4">
    <source>
        <dbReference type="Pfam" id="PF02705"/>
    </source>
</evidence>
<dbReference type="Pfam" id="PF02705">
    <property type="entry name" value="K_trans"/>
    <property type="match status" value="1"/>
</dbReference>
<keyword evidence="3" id="KW-0472">Membrane</keyword>
<comment type="subcellular location">
    <subcellularLocation>
        <location evidence="1">Cell membrane</location>
        <topology evidence="1">Multi-pass membrane protein</topology>
    </subcellularLocation>
</comment>
<name>A0AAN9MTZ5_CANGL</name>
<evidence type="ECO:0000256" key="2">
    <source>
        <dbReference type="ARBA" id="ARBA00008440"/>
    </source>
</evidence>
<keyword evidence="6" id="KW-1185">Reference proteome</keyword>
<dbReference type="GO" id="GO:0015079">
    <property type="term" value="F:potassium ion transmembrane transporter activity"/>
    <property type="evidence" value="ECO:0007669"/>
    <property type="project" value="InterPro"/>
</dbReference>
<organism evidence="5 6">
    <name type="scientific">Canavalia gladiata</name>
    <name type="common">Sword bean</name>
    <name type="synonym">Dolichos gladiatus</name>
    <dbReference type="NCBI Taxonomy" id="3824"/>
    <lineage>
        <taxon>Eukaryota</taxon>
        <taxon>Viridiplantae</taxon>
        <taxon>Streptophyta</taxon>
        <taxon>Embryophyta</taxon>
        <taxon>Tracheophyta</taxon>
        <taxon>Spermatophyta</taxon>
        <taxon>Magnoliopsida</taxon>
        <taxon>eudicotyledons</taxon>
        <taxon>Gunneridae</taxon>
        <taxon>Pentapetalae</taxon>
        <taxon>rosids</taxon>
        <taxon>fabids</taxon>
        <taxon>Fabales</taxon>
        <taxon>Fabaceae</taxon>
        <taxon>Papilionoideae</taxon>
        <taxon>50 kb inversion clade</taxon>
        <taxon>NPAAA clade</taxon>
        <taxon>indigoferoid/millettioid clade</taxon>
        <taxon>Phaseoleae</taxon>
        <taxon>Canavalia</taxon>
    </lineage>
</organism>
<accession>A0AAN9MTZ5</accession>
<evidence type="ECO:0000313" key="6">
    <source>
        <dbReference type="Proteomes" id="UP001367508"/>
    </source>
</evidence>
<feature type="transmembrane region" description="Helical" evidence="3">
    <location>
        <begin position="58"/>
        <end position="75"/>
    </location>
</feature>
<dbReference type="Proteomes" id="UP001367508">
    <property type="component" value="Unassembled WGS sequence"/>
</dbReference>
<feature type="transmembrane region" description="Helical" evidence="3">
    <location>
        <begin position="7"/>
        <end position="24"/>
    </location>
</feature>
<proteinExistence type="inferred from homology"/>